<keyword evidence="8 9" id="KW-0472">Membrane</keyword>
<name>A0A7Z7QNN0_STASC</name>
<dbReference type="EMBL" id="UHEF01000001">
    <property type="protein sequence ID" value="SUM87967.1"/>
    <property type="molecule type" value="Genomic_DNA"/>
</dbReference>
<sequence>MHIIDDVIERLARKLQAHQNLSHIEFLKVRLGMHIVAINLFKGIVTYGLALLLNIFLYTLFVHIIFLILRIFSHGAHAESSLMCHVQNILSFVLIPWIIIQYDIPFIYLLCLSVIGWFIVVIFAPAATQKKPIKQSKIKGLKIKSIITATILLVLSLFFPSPFDKLITYAVTLQSITLLPIFNNKEEI</sequence>
<dbReference type="EMBL" id="LR962863">
    <property type="protein sequence ID" value="CAD7359250.1"/>
    <property type="molecule type" value="Genomic_DNA"/>
</dbReference>
<protein>
    <recommendedName>
        <fullName evidence="9">Accessory gene regulator protein B</fullName>
        <ecNumber evidence="9">3.4.-.-</ecNumber>
    </recommendedName>
</protein>
<feature type="transmembrane region" description="Helical" evidence="9">
    <location>
        <begin position="106"/>
        <end position="128"/>
    </location>
</feature>
<feature type="transmembrane region" description="Helical" evidence="9">
    <location>
        <begin position="140"/>
        <end position="160"/>
    </location>
</feature>
<keyword evidence="4 9" id="KW-0812">Transmembrane</keyword>
<keyword evidence="1 9" id="KW-1003">Cell membrane</keyword>
<organism evidence="12">
    <name type="scientific">Staphylococcus schleiferi</name>
    <dbReference type="NCBI Taxonomy" id="1295"/>
    <lineage>
        <taxon>Bacteria</taxon>
        <taxon>Bacillati</taxon>
        <taxon>Bacillota</taxon>
        <taxon>Bacilli</taxon>
        <taxon>Bacillales</taxon>
        <taxon>Staphylococcaceae</taxon>
        <taxon>Staphylococcus</taxon>
    </lineage>
</organism>
<evidence type="ECO:0000256" key="4">
    <source>
        <dbReference type="ARBA" id="ARBA00022692"/>
    </source>
</evidence>
<evidence type="ECO:0000256" key="8">
    <source>
        <dbReference type="ARBA" id="ARBA00023136"/>
    </source>
</evidence>
<dbReference type="EC" id="3.4.-.-" evidence="9"/>
<evidence type="ECO:0000313" key="10">
    <source>
        <dbReference type="EMBL" id="CAD7359250.1"/>
    </source>
</evidence>
<dbReference type="Proteomes" id="UP000264146">
    <property type="component" value="Chromosome"/>
</dbReference>
<accession>A0A7Z7QNN0</accession>
<reference evidence="12" key="2">
    <citation type="submission" date="2018-06" db="EMBL/GenBank/DDBJ databases">
        <authorList>
            <consortium name="Pathogen Informatics"/>
            <person name="Doyle S."/>
        </authorList>
    </citation>
    <scope>NUCLEOTIDE SEQUENCE [LARGE SCALE GENOMIC DNA]</scope>
    <source>
        <strain evidence="12">NCTC12218</strain>
    </source>
</reference>
<proteinExistence type="inferred from homology"/>
<keyword evidence="3 9" id="KW-0645">Protease</keyword>
<comment type="function">
    <text evidence="9">Essential for the production of a quorum sensing system signal molecule, the autoinducing peptide (AIP). This quorum sensing system is responsible for the regulation of the expression of virulence factor genes. Involved in the proteolytic processing of AgrD, the precursor of AIP.</text>
</comment>
<dbReference type="InterPro" id="IPR006741">
    <property type="entry name" value="AgrB"/>
</dbReference>
<feature type="transmembrane region" description="Helical" evidence="9">
    <location>
        <begin position="44"/>
        <end position="69"/>
    </location>
</feature>
<dbReference type="GO" id="GO:0005886">
    <property type="term" value="C:plasma membrane"/>
    <property type="evidence" value="ECO:0007669"/>
    <property type="project" value="UniProtKB-SubCell"/>
</dbReference>
<dbReference type="GO" id="GO:0008233">
    <property type="term" value="F:peptidase activity"/>
    <property type="evidence" value="ECO:0007669"/>
    <property type="project" value="UniProtKB-UniRule"/>
</dbReference>
<dbReference type="EMBL" id="POVK01000003">
    <property type="protein sequence ID" value="NHA33182.1"/>
    <property type="molecule type" value="Genomic_DNA"/>
</dbReference>
<keyword evidence="2 9" id="KW-0673">Quorum sensing</keyword>
<reference evidence="10 13" key="3">
    <citation type="submission" date="2020-11" db="EMBL/GenBank/DDBJ databases">
        <authorList>
            <consortium name="Pathogen Informatics"/>
        </authorList>
    </citation>
    <scope>NUCLEOTIDE SEQUENCE [LARGE SCALE GENOMIC DNA]</scope>
    <source>
        <strain evidence="10 13">NCTC12218</strain>
    </source>
</reference>
<dbReference type="GO" id="GO:0009372">
    <property type="term" value="P:quorum sensing"/>
    <property type="evidence" value="ECO:0007669"/>
    <property type="project" value="UniProtKB-UniRule"/>
</dbReference>
<keyword evidence="5 9" id="KW-0378">Hydrolase</keyword>
<dbReference type="Pfam" id="PF04647">
    <property type="entry name" value="AgrB"/>
    <property type="match status" value="1"/>
</dbReference>
<evidence type="ECO:0000256" key="5">
    <source>
        <dbReference type="ARBA" id="ARBA00022801"/>
    </source>
</evidence>
<dbReference type="HAMAP" id="MF_00784">
    <property type="entry name" value="AgrB"/>
    <property type="match status" value="1"/>
</dbReference>
<keyword evidence="7 9" id="KW-0843">Virulence</keyword>
<evidence type="ECO:0000256" key="9">
    <source>
        <dbReference type="HAMAP-Rule" id="MF_00784"/>
    </source>
</evidence>
<evidence type="ECO:0000256" key="2">
    <source>
        <dbReference type="ARBA" id="ARBA00022654"/>
    </source>
</evidence>
<dbReference type="RefSeq" id="WP_016425573.1">
    <property type="nucleotide sequence ID" value="NZ_CABKRV010000001.1"/>
</dbReference>
<evidence type="ECO:0000256" key="1">
    <source>
        <dbReference type="ARBA" id="ARBA00022475"/>
    </source>
</evidence>
<evidence type="ECO:0000313" key="11">
    <source>
        <dbReference type="EMBL" id="NHA33182.1"/>
    </source>
</evidence>
<keyword evidence="14" id="KW-1185">Reference proteome</keyword>
<feature type="transmembrane region" description="Helical" evidence="9">
    <location>
        <begin position="81"/>
        <end position="100"/>
    </location>
</feature>
<dbReference type="AlphaFoldDB" id="A0A7Z7QNN0"/>
<comment type="similarity">
    <text evidence="9">Belongs to the AgrB family.</text>
</comment>
<dbReference type="GO" id="GO:0006508">
    <property type="term" value="P:proteolysis"/>
    <property type="evidence" value="ECO:0007669"/>
    <property type="project" value="UniProtKB-KW"/>
</dbReference>
<keyword evidence="6 9" id="KW-1133">Transmembrane helix</keyword>
<evidence type="ECO:0000313" key="12">
    <source>
        <dbReference type="EMBL" id="SUM87967.1"/>
    </source>
</evidence>
<evidence type="ECO:0000256" key="7">
    <source>
        <dbReference type="ARBA" id="ARBA00023026"/>
    </source>
</evidence>
<evidence type="ECO:0000256" key="6">
    <source>
        <dbReference type="ARBA" id="ARBA00022989"/>
    </source>
</evidence>
<evidence type="ECO:0000313" key="13">
    <source>
        <dbReference type="Proteomes" id="UP000264146"/>
    </source>
</evidence>
<evidence type="ECO:0000313" key="14">
    <source>
        <dbReference type="Proteomes" id="UP000572988"/>
    </source>
</evidence>
<reference evidence="11 14" key="1">
    <citation type="submission" date="2018-01" db="EMBL/GenBank/DDBJ databases">
        <title>Complete genome sequence of Staphylococcus Scheliferi isolated from human.</title>
        <authorList>
            <person name="Abouelkhair M.A."/>
            <person name="Bemis D.A."/>
            <person name="Kania S.A."/>
        </authorList>
    </citation>
    <scope>NUCLEOTIDE SEQUENCE [LARGE SCALE GENOMIC DNA]</scope>
    <source>
        <strain evidence="11 14">ATCC 43808</strain>
    </source>
</reference>
<dbReference type="SMART" id="SM00793">
    <property type="entry name" value="AgrB"/>
    <property type="match status" value="1"/>
</dbReference>
<dbReference type="Proteomes" id="UP000572988">
    <property type="component" value="Unassembled WGS sequence"/>
</dbReference>
<evidence type="ECO:0000256" key="3">
    <source>
        <dbReference type="ARBA" id="ARBA00022670"/>
    </source>
</evidence>
<gene>
    <name evidence="12" type="primary">agrB_1</name>
    <name evidence="9" type="synonym">agrB</name>
    <name evidence="11" type="ORF">C1O36_01340</name>
    <name evidence="12" type="ORF">NCTC12218_00856</name>
</gene>
<comment type="subcellular location">
    <subcellularLocation>
        <location evidence="9">Cell membrane</location>
        <topology evidence="9">Multi-pass membrane protein</topology>
    </subcellularLocation>
</comment>